<name>A0A0J1H7W6_9GAMM</name>
<dbReference type="PATRIC" id="fig|1195763.3.peg.883"/>
<evidence type="ECO:0000313" key="3">
    <source>
        <dbReference type="Proteomes" id="UP000036097"/>
    </source>
</evidence>
<dbReference type="AlphaFoldDB" id="A0A0J1H7W6"/>
<dbReference type="Pfam" id="PF05170">
    <property type="entry name" value="AsmA"/>
    <property type="match status" value="1"/>
</dbReference>
<reference evidence="2 3" key="1">
    <citation type="submission" date="2015-05" db="EMBL/GenBank/DDBJ databases">
        <title>Photobacterium galathea sp. nov.</title>
        <authorList>
            <person name="Machado H."/>
            <person name="Gram L."/>
        </authorList>
    </citation>
    <scope>NUCLEOTIDE SEQUENCE [LARGE SCALE GENOMIC DNA]</scope>
    <source>
        <strain evidence="2 3">CGMCC 1.12159</strain>
    </source>
</reference>
<dbReference type="Proteomes" id="UP000036097">
    <property type="component" value="Unassembled WGS sequence"/>
</dbReference>
<comment type="caution">
    <text evidence="2">The sequence shown here is derived from an EMBL/GenBank/DDBJ whole genome shotgun (WGS) entry which is preliminary data.</text>
</comment>
<dbReference type="RefSeq" id="WP_047877609.1">
    <property type="nucleotide sequence ID" value="NZ_LDOT01000004.1"/>
</dbReference>
<keyword evidence="3" id="KW-1185">Reference proteome</keyword>
<evidence type="ECO:0000313" key="2">
    <source>
        <dbReference type="EMBL" id="KLV07783.1"/>
    </source>
</evidence>
<sequence length="663" mass="73612">MRLFGKLLATVVILLLLAATLVITLLHTQWAAPMLAHLSRPFTDNHWQAVHVNYQLSDPWHVELIAPSLTDNQGCQVAHADVLSLWFNPLASLHQKQWAFDSLLLDNPQLNPRCQIDQTGPTPPIVSARLAIRNGQWHSDDLTVANAELELDNWQWQPNIPLWQMFSGRFRLAASELLWQRQVFRNFLLDGNLTSPDHWQINGGSLQWQHADISGKVARQADLVTIEELVVSGLQLQSRSDIDPLSQQLEQYSADGLETTINRLDILDSSLELDNITINHANLSVTGWQWPRPLFEQPLATLSFGAESGQWQQLPFTAPLAKLRFSPGQISLEAGSLSLLDGFVRANGTATPDSLIIDQLSANGLRAFLPAGWQNTLQTAIAPLKEVRVAELDIGHWELTAADDTSPWQVKGLNANGHDLQLIRGHRPWLWQGSLTLSTGFAVFNQISLNEPYLEMQSHNGKWQLTQAIMPFEKGLLEGKGEIDLSREARPWQVELEGDSLPTAILPQWFALPFPMEGEVDMTANASGLGLDYTTLSHSMGGSVNASFRNMKLTQTAQQLWQHFAKKQAEATPVDSQPAEHPAVAPATLSPLHISSKRGQLVLHPWQLEAGPLKAIADGKWDMATPAAQHIELNATFDCQQLSRRWQAAQDTVALSSCRGNSI</sequence>
<gene>
    <name evidence="2" type="ORF">ABT56_04150</name>
</gene>
<organism evidence="2 3">
    <name type="scientific">Photobacterium aquae</name>
    <dbReference type="NCBI Taxonomy" id="1195763"/>
    <lineage>
        <taxon>Bacteria</taxon>
        <taxon>Pseudomonadati</taxon>
        <taxon>Pseudomonadota</taxon>
        <taxon>Gammaproteobacteria</taxon>
        <taxon>Vibrionales</taxon>
        <taxon>Vibrionaceae</taxon>
        <taxon>Photobacterium</taxon>
    </lineage>
</organism>
<evidence type="ECO:0000259" key="1">
    <source>
        <dbReference type="Pfam" id="PF05170"/>
    </source>
</evidence>
<dbReference type="EMBL" id="LDOT01000004">
    <property type="protein sequence ID" value="KLV07783.1"/>
    <property type="molecule type" value="Genomic_DNA"/>
</dbReference>
<accession>A0A0J1H7W6</accession>
<proteinExistence type="predicted"/>
<dbReference type="InterPro" id="IPR007844">
    <property type="entry name" value="AsmA"/>
</dbReference>
<dbReference type="STRING" id="1195763.ABT56_04150"/>
<dbReference type="OrthoDB" id="5912765at2"/>
<feature type="domain" description="AsmA" evidence="1">
    <location>
        <begin position="160"/>
        <end position="570"/>
    </location>
</feature>
<protein>
    <recommendedName>
        <fullName evidence="1">AsmA domain-containing protein</fullName>
    </recommendedName>
</protein>